<evidence type="ECO:0000313" key="1">
    <source>
        <dbReference type="EMBL" id="OGE89177.1"/>
    </source>
</evidence>
<organism evidence="1 2">
    <name type="scientific">Candidatus Doudnabacteria bacterium RIFCSPHIGHO2_01_FULL_50_11</name>
    <dbReference type="NCBI Taxonomy" id="1817828"/>
    <lineage>
        <taxon>Bacteria</taxon>
        <taxon>Candidatus Doudnaibacteriota</taxon>
    </lineage>
</organism>
<reference evidence="1 2" key="1">
    <citation type="journal article" date="2016" name="Nat. Commun.">
        <title>Thousands of microbial genomes shed light on interconnected biogeochemical processes in an aquifer system.</title>
        <authorList>
            <person name="Anantharaman K."/>
            <person name="Brown C.T."/>
            <person name="Hug L.A."/>
            <person name="Sharon I."/>
            <person name="Castelle C.J."/>
            <person name="Probst A.J."/>
            <person name="Thomas B.C."/>
            <person name="Singh A."/>
            <person name="Wilkins M.J."/>
            <person name="Karaoz U."/>
            <person name="Brodie E.L."/>
            <person name="Williams K.H."/>
            <person name="Hubbard S.S."/>
            <person name="Banfield J.F."/>
        </authorList>
    </citation>
    <scope>NUCLEOTIDE SEQUENCE [LARGE SCALE GENOMIC DNA]</scope>
</reference>
<dbReference type="Proteomes" id="UP000178377">
    <property type="component" value="Unassembled WGS sequence"/>
</dbReference>
<comment type="caution">
    <text evidence="1">The sequence shown here is derived from an EMBL/GenBank/DDBJ whole genome shotgun (WGS) entry which is preliminary data.</text>
</comment>
<evidence type="ECO:0000313" key="2">
    <source>
        <dbReference type="Proteomes" id="UP000178377"/>
    </source>
</evidence>
<accession>A0A1F5PGX9</accession>
<dbReference type="SUPFAM" id="SSF102405">
    <property type="entry name" value="MCP/YpsA-like"/>
    <property type="match status" value="1"/>
</dbReference>
<dbReference type="Pfam" id="PF18306">
    <property type="entry name" value="LDcluster4"/>
    <property type="match status" value="1"/>
</dbReference>
<dbReference type="STRING" id="1817828.A2722_00360"/>
<sequence length="194" mass="20814">MRSKTAYKICVSGAAAGECLAKPIRLKAEALGRAIAKSGAILTHGATTGLPHEAAKGAKQAHGLVFGFSPASTRGEHMRKYRLPINFADAIIYTGAGYAGRNLILTRSSDAVIVVCGRIGTLNEFTVAYEDKKVIGILRASGGITSELEDILRIAKRGRQNIIFDSDPEDLVRKVIQGIRVIERKHLSTTQDNA</sequence>
<proteinExistence type="predicted"/>
<dbReference type="InterPro" id="IPR041164">
    <property type="entry name" value="LDcluster4"/>
</dbReference>
<dbReference type="AlphaFoldDB" id="A0A1F5PGX9"/>
<gene>
    <name evidence="1" type="ORF">A2722_00360</name>
</gene>
<name>A0A1F5PGX9_9BACT</name>
<dbReference type="EMBL" id="MFEO01000026">
    <property type="protein sequence ID" value="OGE89177.1"/>
    <property type="molecule type" value="Genomic_DNA"/>
</dbReference>
<dbReference type="Gene3D" id="3.40.50.450">
    <property type="match status" value="1"/>
</dbReference>
<protein>
    <submittedName>
        <fullName evidence="1">Uncharacterized protein</fullName>
    </submittedName>
</protein>